<evidence type="ECO:0000313" key="11">
    <source>
        <dbReference type="EMBL" id="ADV68431.1"/>
    </source>
</evidence>
<feature type="transmembrane region" description="Helical" evidence="10">
    <location>
        <begin position="75"/>
        <end position="99"/>
    </location>
</feature>
<dbReference type="RefSeq" id="WP_013557935.1">
    <property type="nucleotide sequence ID" value="NC_014958.1"/>
</dbReference>
<protein>
    <submittedName>
        <fullName evidence="11">Potassium uptake protein, TrkH family</fullName>
        <ecNumber evidence="11">3.6.3.14</ecNumber>
    </submittedName>
</protein>
<reference evidence="11 12" key="1">
    <citation type="journal article" date="2011" name="Stand. Genomic Sci.">
        <title>Complete genome sequence of Deinococcus maricopensis type strain (LB-34).</title>
        <authorList>
            <person name="Pukall R."/>
            <person name="Zeytun A."/>
            <person name="Lucas S."/>
            <person name="Lapidus A."/>
            <person name="Hammon N."/>
            <person name="Deshpande S."/>
            <person name="Nolan M."/>
            <person name="Cheng J.F."/>
            <person name="Pitluck S."/>
            <person name="Liolios K."/>
            <person name="Pagani I."/>
            <person name="Mikhailova N."/>
            <person name="Ivanova N."/>
            <person name="Mavromatis K."/>
            <person name="Pati A."/>
            <person name="Tapia R."/>
            <person name="Han C."/>
            <person name="Goodwin L."/>
            <person name="Chen A."/>
            <person name="Palaniappan K."/>
            <person name="Land M."/>
            <person name="Hauser L."/>
            <person name="Chang Y.J."/>
            <person name="Jeffries C.D."/>
            <person name="Brambilla E.M."/>
            <person name="Rohde M."/>
            <person name="Goker M."/>
            <person name="Detter J.C."/>
            <person name="Woyke T."/>
            <person name="Bristow J."/>
            <person name="Eisen J.A."/>
            <person name="Markowitz V."/>
            <person name="Hugenholtz P."/>
            <person name="Kyrpides N.C."/>
            <person name="Klenk H.P."/>
        </authorList>
    </citation>
    <scope>NUCLEOTIDE SEQUENCE [LARGE SCALE GENOMIC DNA]</scope>
    <source>
        <strain evidence="12">DSM 21211 / LMG 22137 / NRRL B-23946 / LB-34</strain>
    </source>
</reference>
<keyword evidence="9 10" id="KW-0472">Membrane</keyword>
<dbReference type="InterPro" id="IPR004772">
    <property type="entry name" value="TrkH"/>
</dbReference>
<evidence type="ECO:0000256" key="10">
    <source>
        <dbReference type="SAM" id="Phobius"/>
    </source>
</evidence>
<keyword evidence="4" id="KW-0633">Potassium transport</keyword>
<dbReference type="InterPro" id="IPR003445">
    <property type="entry name" value="Cat_transpt"/>
</dbReference>
<feature type="transmembrane region" description="Helical" evidence="10">
    <location>
        <begin position="41"/>
        <end position="63"/>
    </location>
</feature>
<evidence type="ECO:0000256" key="4">
    <source>
        <dbReference type="ARBA" id="ARBA00022538"/>
    </source>
</evidence>
<feature type="transmembrane region" description="Helical" evidence="10">
    <location>
        <begin position="159"/>
        <end position="178"/>
    </location>
</feature>
<sequence precursor="true">MARRPPLRLTAPQLVAATFALGILIGALLLSLPFAHTPGHALTPLQAAFMATSALSVTGLAVVDPGTSLSPFGQVVLLLLVQIGGLGIITFGTLLALLAGRRLYFTDRVRLAQHFSALDVGGVLPLIRRILLTTLAIELLGTLLLWARFAPEQGAGRGLYSAAFHAINAFNNAGFALYPDNLARYATDPFVTLVLSALIILGGLGFLVQLSVVAHLRNPREHRLGVHVKIALSVTAALLLVGIAGFALTEWTNPRTLGPLSPLGKLTASVFQGVTPRTSGLHTLPYDAMRPATLLLTTLLMFIGANPGSTGGGIKTTTFYVVLRGVWNYARGRGEPVTHHRRLDRDLITRAMTIALLGIGVLHAALLLLLLTNPSVPPMNALFETVSALSTAGLSMNTTPHLNAAGHLLLIVLMYLGRVGPLMLATSLSARASRDTVRYPPERDILLG</sequence>
<feature type="transmembrane region" description="Helical" evidence="10">
    <location>
        <begin position="404"/>
        <end position="424"/>
    </location>
</feature>
<dbReference type="OrthoDB" id="9810952at2"/>
<evidence type="ECO:0000256" key="9">
    <source>
        <dbReference type="ARBA" id="ARBA00023136"/>
    </source>
</evidence>
<dbReference type="AlphaFoldDB" id="E8UBJ2"/>
<keyword evidence="6" id="KW-0630">Potassium</keyword>
<dbReference type="KEGG" id="dmr:Deima_2802"/>
<dbReference type="EC" id="3.6.3.14" evidence="11"/>
<gene>
    <name evidence="11" type="ordered locus">Deima_2802</name>
</gene>
<dbReference type="GO" id="GO:0016787">
    <property type="term" value="F:hydrolase activity"/>
    <property type="evidence" value="ECO:0007669"/>
    <property type="project" value="UniProtKB-KW"/>
</dbReference>
<keyword evidence="5 10" id="KW-0812">Transmembrane</keyword>
<evidence type="ECO:0000256" key="1">
    <source>
        <dbReference type="ARBA" id="ARBA00004651"/>
    </source>
</evidence>
<feature type="transmembrane region" description="Helical" evidence="10">
    <location>
        <begin position="126"/>
        <end position="147"/>
    </location>
</feature>
<dbReference type="PANTHER" id="PTHR32024:SF1">
    <property type="entry name" value="KTR SYSTEM POTASSIUM UPTAKE PROTEIN B"/>
    <property type="match status" value="1"/>
</dbReference>
<evidence type="ECO:0000256" key="2">
    <source>
        <dbReference type="ARBA" id="ARBA00022448"/>
    </source>
</evidence>
<keyword evidence="12" id="KW-1185">Reference proteome</keyword>
<keyword evidence="3" id="KW-1003">Cell membrane</keyword>
<feature type="transmembrane region" description="Helical" evidence="10">
    <location>
        <begin position="12"/>
        <end position="35"/>
    </location>
</feature>
<reference evidence="12" key="2">
    <citation type="submission" date="2011-01" db="EMBL/GenBank/DDBJ databases">
        <title>The complete genome of Deinococcus maricopensis DSM 21211.</title>
        <authorList>
            <consortium name="US DOE Joint Genome Institute (JGI-PGF)"/>
            <person name="Lucas S."/>
            <person name="Copeland A."/>
            <person name="Lapidus A."/>
            <person name="Goodwin L."/>
            <person name="Pitluck S."/>
            <person name="Kyrpides N."/>
            <person name="Mavromatis K."/>
            <person name="Pagani I."/>
            <person name="Ivanova N."/>
            <person name="Ovchinnikova G."/>
            <person name="Zeytun A."/>
            <person name="Detter J.C."/>
            <person name="Han C."/>
            <person name="Land M."/>
            <person name="Hauser L."/>
            <person name="Markowitz V."/>
            <person name="Cheng J.-F."/>
            <person name="Hugenholtz P."/>
            <person name="Woyke T."/>
            <person name="Wu D."/>
            <person name="Pukall R."/>
            <person name="Gehrich-Schroeter G."/>
            <person name="Brambilla E."/>
            <person name="Klenk H.-P."/>
            <person name="Eisen J.A."/>
        </authorList>
    </citation>
    <scope>NUCLEOTIDE SEQUENCE [LARGE SCALE GENOMIC DNA]</scope>
    <source>
        <strain evidence="12">DSM 21211 / LMG 22137 / NRRL B-23946 / LB-34</strain>
    </source>
</reference>
<dbReference type="Pfam" id="PF02386">
    <property type="entry name" value="TrkH"/>
    <property type="match status" value="1"/>
</dbReference>
<keyword evidence="11" id="KW-0378">Hydrolase</keyword>
<feature type="transmembrane region" description="Helical" evidence="10">
    <location>
        <begin position="351"/>
        <end position="371"/>
    </location>
</feature>
<dbReference type="HOGENOM" id="CLU_026429_0_1_0"/>
<accession>E8UBJ2</accession>
<comment type="subcellular location">
    <subcellularLocation>
        <location evidence="1">Cell membrane</location>
        <topology evidence="1">Multi-pass membrane protein</topology>
    </subcellularLocation>
</comment>
<evidence type="ECO:0000256" key="8">
    <source>
        <dbReference type="ARBA" id="ARBA00023065"/>
    </source>
</evidence>
<dbReference type="eggNOG" id="COG0168">
    <property type="taxonomic scope" value="Bacteria"/>
</dbReference>
<name>E8UBJ2_DEIML</name>
<feature type="transmembrane region" description="Helical" evidence="10">
    <location>
        <begin position="288"/>
        <end position="305"/>
    </location>
</feature>
<feature type="transmembrane region" description="Helical" evidence="10">
    <location>
        <begin position="226"/>
        <end position="248"/>
    </location>
</feature>
<dbReference type="PANTHER" id="PTHR32024">
    <property type="entry name" value="TRK SYSTEM POTASSIUM UPTAKE PROTEIN TRKG-RELATED"/>
    <property type="match status" value="1"/>
</dbReference>
<evidence type="ECO:0000256" key="7">
    <source>
        <dbReference type="ARBA" id="ARBA00022989"/>
    </source>
</evidence>
<dbReference type="NCBIfam" id="TIGR00933">
    <property type="entry name" value="2a38"/>
    <property type="match status" value="1"/>
</dbReference>
<keyword evidence="2" id="KW-0813">Transport</keyword>
<evidence type="ECO:0000256" key="5">
    <source>
        <dbReference type="ARBA" id="ARBA00022692"/>
    </source>
</evidence>
<keyword evidence="8" id="KW-0406">Ion transport</keyword>
<dbReference type="EMBL" id="CP002454">
    <property type="protein sequence ID" value="ADV68431.1"/>
    <property type="molecule type" value="Genomic_DNA"/>
</dbReference>
<feature type="transmembrane region" description="Helical" evidence="10">
    <location>
        <begin position="190"/>
        <end position="214"/>
    </location>
</feature>
<dbReference type="STRING" id="709986.Deima_2802"/>
<dbReference type="GO" id="GO:0005886">
    <property type="term" value="C:plasma membrane"/>
    <property type="evidence" value="ECO:0007669"/>
    <property type="project" value="UniProtKB-SubCell"/>
</dbReference>
<proteinExistence type="predicted"/>
<keyword evidence="7 10" id="KW-1133">Transmembrane helix</keyword>
<dbReference type="GO" id="GO:0015379">
    <property type="term" value="F:potassium:chloride symporter activity"/>
    <property type="evidence" value="ECO:0007669"/>
    <property type="project" value="InterPro"/>
</dbReference>
<evidence type="ECO:0000313" key="12">
    <source>
        <dbReference type="Proteomes" id="UP000008635"/>
    </source>
</evidence>
<dbReference type="Proteomes" id="UP000008635">
    <property type="component" value="Chromosome"/>
</dbReference>
<organism evidence="11 12">
    <name type="scientific">Deinococcus maricopensis (strain DSM 21211 / LMG 22137 / NRRL B-23946 / LB-34)</name>
    <dbReference type="NCBI Taxonomy" id="709986"/>
    <lineage>
        <taxon>Bacteria</taxon>
        <taxon>Thermotogati</taxon>
        <taxon>Deinococcota</taxon>
        <taxon>Deinococci</taxon>
        <taxon>Deinococcales</taxon>
        <taxon>Deinococcaceae</taxon>
        <taxon>Deinococcus</taxon>
    </lineage>
</organism>
<evidence type="ECO:0000256" key="3">
    <source>
        <dbReference type="ARBA" id="ARBA00022475"/>
    </source>
</evidence>
<evidence type="ECO:0000256" key="6">
    <source>
        <dbReference type="ARBA" id="ARBA00022958"/>
    </source>
</evidence>